<dbReference type="Pfam" id="PF05949">
    <property type="entry name" value="DUF881"/>
    <property type="match status" value="1"/>
</dbReference>
<comment type="caution">
    <text evidence="1">The sequence shown here is derived from an EMBL/GenBank/DDBJ whole genome shotgun (WGS) entry which is preliminary data.</text>
</comment>
<organism evidence="1">
    <name type="scientific">bioreactor metagenome</name>
    <dbReference type="NCBI Taxonomy" id="1076179"/>
    <lineage>
        <taxon>unclassified sequences</taxon>
        <taxon>metagenomes</taxon>
        <taxon>ecological metagenomes</taxon>
    </lineage>
</organism>
<reference evidence="1" key="1">
    <citation type="submission" date="2019-08" db="EMBL/GenBank/DDBJ databases">
        <authorList>
            <person name="Kucharzyk K."/>
            <person name="Murdoch R.W."/>
            <person name="Higgins S."/>
            <person name="Loffler F."/>
        </authorList>
    </citation>
    <scope>NUCLEOTIDE SEQUENCE</scope>
</reference>
<name>A0A645DSK2_9ZZZZ</name>
<sequence length="150" mass="16580">MKNRIVLGKVPVKGEGVKITLSDAPEVMFGGNYTLDMLVHDTDLVMVINDLRSAGAEAIAINDHRIIFNSSGICWGPSIRIDGVNVIGPFYITAIGNKDVLKSFLDTQKNQVKELKTRKCYVEVETSSEIVIPAYNGSTENKYILPHKEK</sequence>
<gene>
    <name evidence="1" type="ORF">SDC9_139380</name>
</gene>
<proteinExistence type="predicted"/>
<dbReference type="Gene3D" id="3.30.70.1880">
    <property type="entry name" value="Protein of unknown function DUF881"/>
    <property type="match status" value="1"/>
</dbReference>
<dbReference type="PANTHER" id="PTHR37313:SF2">
    <property type="entry name" value="UPF0749 PROTEIN YLXX"/>
    <property type="match status" value="1"/>
</dbReference>
<dbReference type="AlphaFoldDB" id="A0A645DSK2"/>
<evidence type="ECO:0000313" key="1">
    <source>
        <dbReference type="EMBL" id="MPM92245.1"/>
    </source>
</evidence>
<dbReference type="PANTHER" id="PTHR37313">
    <property type="entry name" value="UPF0749 PROTEIN RV1825"/>
    <property type="match status" value="1"/>
</dbReference>
<dbReference type="InterPro" id="IPR010273">
    <property type="entry name" value="DUF881"/>
</dbReference>
<accession>A0A645DSK2</accession>
<protein>
    <submittedName>
        <fullName evidence="1">Uncharacterized protein</fullName>
    </submittedName>
</protein>
<dbReference type="EMBL" id="VSSQ01039211">
    <property type="protein sequence ID" value="MPM92245.1"/>
    <property type="molecule type" value="Genomic_DNA"/>
</dbReference>